<dbReference type="PROSITE" id="PS00162">
    <property type="entry name" value="ALPHA_CA_1"/>
    <property type="match status" value="1"/>
</dbReference>
<dbReference type="Gene3D" id="3.10.200.10">
    <property type="entry name" value="Alpha carbonic anhydrase"/>
    <property type="match status" value="1"/>
</dbReference>
<dbReference type="Proteomes" id="UP001652624">
    <property type="component" value="Chromosome 11"/>
</dbReference>
<dbReference type="STRING" id="9365.ENSEEUP00000005066"/>
<evidence type="ECO:0000256" key="13">
    <source>
        <dbReference type="SAM" id="MobiDB-lite"/>
    </source>
</evidence>
<evidence type="ECO:0000256" key="12">
    <source>
        <dbReference type="RuleBase" id="RU367011"/>
    </source>
</evidence>
<dbReference type="InterPro" id="IPR036398">
    <property type="entry name" value="CA_dom_sf"/>
</dbReference>
<dbReference type="GO" id="GO:0004089">
    <property type="term" value="F:carbonate dehydratase activity"/>
    <property type="evidence" value="ECO:0007669"/>
    <property type="project" value="UniProtKB-UniRule"/>
</dbReference>
<protein>
    <recommendedName>
        <fullName evidence="12">Carbonic anhydrase</fullName>
        <ecNumber evidence="12">4.2.1.1</ecNumber>
    </recommendedName>
</protein>
<feature type="signal peptide" evidence="12">
    <location>
        <begin position="1"/>
        <end position="33"/>
    </location>
</feature>
<keyword evidence="5 12" id="KW-0479">Metal-binding</keyword>
<keyword evidence="15" id="KW-1185">Reference proteome</keyword>
<dbReference type="InterPro" id="IPR018338">
    <property type="entry name" value="Carbonic_anhydrase_a-class_CS"/>
</dbReference>
<evidence type="ECO:0000256" key="9">
    <source>
        <dbReference type="ARBA" id="ARBA00023239"/>
    </source>
</evidence>
<evidence type="ECO:0000256" key="8">
    <source>
        <dbReference type="ARBA" id="ARBA00023180"/>
    </source>
</evidence>
<dbReference type="InParanoid" id="A0A1S3ANJ1"/>
<dbReference type="SMART" id="SM01057">
    <property type="entry name" value="Carb_anhydrase"/>
    <property type="match status" value="1"/>
</dbReference>
<feature type="domain" description="Alpha-carbonic anhydrase" evidence="14">
    <location>
        <begin position="37"/>
        <end position="294"/>
    </location>
</feature>
<keyword evidence="6 12" id="KW-0862">Zinc</keyword>
<keyword evidence="4" id="KW-0964">Secreted</keyword>
<dbReference type="CTD" id="765"/>
<comment type="similarity">
    <text evidence="3 12">Belongs to the alpha-carbonic anhydrase family.</text>
</comment>
<dbReference type="PANTHER" id="PTHR18952:SF110">
    <property type="entry name" value="CARBONIC ANHYDRASE 6"/>
    <property type="match status" value="1"/>
</dbReference>
<keyword evidence="8" id="KW-0325">Glycoprotein</keyword>
<organism evidence="15 16">
    <name type="scientific">Erinaceus europaeus</name>
    <name type="common">Western European hedgehog</name>
    <dbReference type="NCBI Taxonomy" id="9365"/>
    <lineage>
        <taxon>Eukaryota</taxon>
        <taxon>Metazoa</taxon>
        <taxon>Chordata</taxon>
        <taxon>Craniata</taxon>
        <taxon>Vertebrata</taxon>
        <taxon>Euteleostomi</taxon>
        <taxon>Mammalia</taxon>
        <taxon>Eutheria</taxon>
        <taxon>Laurasiatheria</taxon>
        <taxon>Eulipotyphla</taxon>
        <taxon>Erinaceidae</taxon>
        <taxon>Erinaceinae</taxon>
        <taxon>Erinaceus</taxon>
    </lineage>
</organism>
<evidence type="ECO:0000256" key="5">
    <source>
        <dbReference type="ARBA" id="ARBA00022723"/>
    </source>
</evidence>
<comment type="function">
    <text evidence="10">Reversible hydration of carbon dioxide. Its role in saliva is unknown.</text>
</comment>
<evidence type="ECO:0000313" key="15">
    <source>
        <dbReference type="Proteomes" id="UP001652624"/>
    </source>
</evidence>
<keyword evidence="12" id="KW-0732">Signal</keyword>
<comment type="subcellular location">
    <subcellularLocation>
        <location evidence="2">Secreted</location>
    </subcellularLocation>
</comment>
<dbReference type="OrthoDB" id="429145at2759"/>
<reference evidence="16" key="1">
    <citation type="submission" date="2025-08" db="UniProtKB">
        <authorList>
            <consortium name="RefSeq"/>
        </authorList>
    </citation>
    <scope>IDENTIFICATION</scope>
</reference>
<gene>
    <name evidence="16" type="primary">CA6</name>
</gene>
<keyword evidence="7" id="KW-1015">Disulfide bond</keyword>
<dbReference type="FunCoup" id="A0A1S3ANJ1">
    <property type="interactions" value="11"/>
</dbReference>
<accession>A0A1S3ANJ1</accession>
<dbReference type="GeneID" id="103127257"/>
<sequence length="346" mass="39579">MEGPPPPTRGFMPCSTMTPLILVLSLFLLGVQALHGSQWTYSEGTLDEEHWSSEYPTCGKKKQSPINVQRSKVQYNPNLKPLILVGYEAQNAPFTMINNGHTVQISLYHTMHMIVPDGTRYIAQQMHFHWGDASSEISGSEHTIDGTRYVAEAHLVHYNSKYHSFEEAQNAPDGLAVLAFFLKIQEYSENLYYSSFISHLNSIKYPGQSTVIEGLNIMDMMPHNPQHYYTYTGSLTTPPCTQDISWFLLADAVLISITQARNLESTLQDHSNKTLQNNYRTTQPLHNRVVESNFKILFNQHSEYPVLNGIYNKLKTLRKLEKQKKEKGQEKKEKSSKERKSKVKHN</sequence>
<evidence type="ECO:0000256" key="4">
    <source>
        <dbReference type="ARBA" id="ARBA00022525"/>
    </source>
</evidence>
<evidence type="ECO:0000256" key="1">
    <source>
        <dbReference type="ARBA" id="ARBA00001947"/>
    </source>
</evidence>
<dbReference type="SUPFAM" id="SSF51069">
    <property type="entry name" value="Carbonic anhydrase"/>
    <property type="match status" value="1"/>
</dbReference>
<feature type="chain" id="PRO_5044978007" description="Carbonic anhydrase" evidence="12">
    <location>
        <begin position="34"/>
        <end position="346"/>
    </location>
</feature>
<evidence type="ECO:0000256" key="10">
    <source>
        <dbReference type="ARBA" id="ARBA00025355"/>
    </source>
</evidence>
<evidence type="ECO:0000256" key="7">
    <source>
        <dbReference type="ARBA" id="ARBA00023157"/>
    </source>
</evidence>
<feature type="region of interest" description="Disordered" evidence="13">
    <location>
        <begin position="322"/>
        <end position="346"/>
    </location>
</feature>
<dbReference type="InterPro" id="IPR001148">
    <property type="entry name" value="CA_dom"/>
</dbReference>
<comment type="cofactor">
    <cofactor evidence="1 12">
        <name>Zn(2+)</name>
        <dbReference type="ChEBI" id="CHEBI:29105"/>
    </cofactor>
</comment>
<feature type="compositionally biased region" description="Basic and acidic residues" evidence="13">
    <location>
        <begin position="322"/>
        <end position="338"/>
    </location>
</feature>
<evidence type="ECO:0000259" key="14">
    <source>
        <dbReference type="PROSITE" id="PS51144"/>
    </source>
</evidence>
<dbReference type="EC" id="4.2.1.1" evidence="12"/>
<dbReference type="RefSeq" id="XP_007538213.2">
    <property type="nucleotide sequence ID" value="XM_007538151.3"/>
</dbReference>
<dbReference type="GO" id="GO:0005615">
    <property type="term" value="C:extracellular space"/>
    <property type="evidence" value="ECO:0007669"/>
    <property type="project" value="TreeGrafter"/>
</dbReference>
<proteinExistence type="inferred from homology"/>
<evidence type="ECO:0000256" key="11">
    <source>
        <dbReference type="ARBA" id="ARBA00048348"/>
    </source>
</evidence>
<dbReference type="AlphaFoldDB" id="A0A1S3ANJ1"/>
<comment type="catalytic activity">
    <reaction evidence="11 12">
        <text>hydrogencarbonate + H(+) = CO2 + H2O</text>
        <dbReference type="Rhea" id="RHEA:10748"/>
        <dbReference type="ChEBI" id="CHEBI:15377"/>
        <dbReference type="ChEBI" id="CHEBI:15378"/>
        <dbReference type="ChEBI" id="CHEBI:16526"/>
        <dbReference type="ChEBI" id="CHEBI:17544"/>
        <dbReference type="EC" id="4.2.1.1"/>
    </reaction>
</comment>
<dbReference type="PROSITE" id="PS51144">
    <property type="entry name" value="ALPHA_CA_2"/>
    <property type="match status" value="1"/>
</dbReference>
<keyword evidence="9 12" id="KW-0456">Lyase</keyword>
<dbReference type="InterPro" id="IPR023561">
    <property type="entry name" value="Carbonic_anhydrase_a-class"/>
</dbReference>
<name>A0A1S3ANJ1_ERIEU</name>
<dbReference type="eggNOG" id="KOG0382">
    <property type="taxonomic scope" value="Eukaryota"/>
</dbReference>
<dbReference type="PANTHER" id="PTHR18952">
    <property type="entry name" value="CARBONIC ANHYDRASE"/>
    <property type="match status" value="1"/>
</dbReference>
<dbReference type="Pfam" id="PF00194">
    <property type="entry name" value="Carb_anhydrase"/>
    <property type="match status" value="1"/>
</dbReference>
<dbReference type="GO" id="GO:0008270">
    <property type="term" value="F:zinc ion binding"/>
    <property type="evidence" value="ECO:0007669"/>
    <property type="project" value="UniProtKB-UniRule"/>
</dbReference>
<evidence type="ECO:0000256" key="6">
    <source>
        <dbReference type="ARBA" id="ARBA00022833"/>
    </source>
</evidence>
<evidence type="ECO:0000256" key="3">
    <source>
        <dbReference type="ARBA" id="ARBA00010718"/>
    </source>
</evidence>
<evidence type="ECO:0000256" key="2">
    <source>
        <dbReference type="ARBA" id="ARBA00004613"/>
    </source>
</evidence>
<evidence type="ECO:0000313" key="16">
    <source>
        <dbReference type="RefSeq" id="XP_007538213.2"/>
    </source>
</evidence>